<keyword evidence="2" id="KW-1185">Reference proteome</keyword>
<dbReference type="CDD" id="cd00448">
    <property type="entry name" value="YjgF_YER057c_UK114_family"/>
    <property type="match status" value="1"/>
</dbReference>
<dbReference type="InterPro" id="IPR035959">
    <property type="entry name" value="RutC-like_sf"/>
</dbReference>
<dbReference type="PANTHER" id="PTHR11803:SF48">
    <property type="entry name" value="2-AMINOMUCONATE DEAMINASE"/>
    <property type="match status" value="1"/>
</dbReference>
<dbReference type="STRING" id="765915.A0A1Y2I547"/>
<name>A0A1Y2I547_9FUNG</name>
<dbReference type="Pfam" id="PF01042">
    <property type="entry name" value="Ribonuc_L-PSP"/>
    <property type="match status" value="1"/>
</dbReference>
<protein>
    <submittedName>
        <fullName evidence="1">Endoribonuclease L-PSP/chorismate mutase-like protein</fullName>
    </submittedName>
</protein>
<dbReference type="SUPFAM" id="SSF55298">
    <property type="entry name" value="YjgF-like"/>
    <property type="match status" value="1"/>
</dbReference>
<dbReference type="Proteomes" id="UP000193411">
    <property type="component" value="Unassembled WGS sequence"/>
</dbReference>
<dbReference type="AlphaFoldDB" id="A0A1Y2I547"/>
<dbReference type="GO" id="GO:0005829">
    <property type="term" value="C:cytosol"/>
    <property type="evidence" value="ECO:0007669"/>
    <property type="project" value="TreeGrafter"/>
</dbReference>
<gene>
    <name evidence="1" type="ORF">BCR44DRAFT_116794</name>
</gene>
<sequence>MSTPAASAPTHGPNGTGFVLQDRAAALAHYPHARRVNGMLYVSGTSSRRLDGTHRGVTENADGSLSLDIKEQTRGVIENIAAIIKESTGAGLESIVDMTVFLVDMKDFPGYNEVYNTFFDAATGPTRTTVAVKQLPNPKLLIEIKAIAACP</sequence>
<evidence type="ECO:0000313" key="1">
    <source>
        <dbReference type="EMBL" id="ORZ41171.1"/>
    </source>
</evidence>
<accession>A0A1Y2I547</accession>
<proteinExistence type="predicted"/>
<dbReference type="EMBL" id="MCFL01000001">
    <property type="protein sequence ID" value="ORZ41171.1"/>
    <property type="molecule type" value="Genomic_DNA"/>
</dbReference>
<dbReference type="InterPro" id="IPR006175">
    <property type="entry name" value="YjgF/YER057c/UK114"/>
</dbReference>
<dbReference type="PANTHER" id="PTHR11803">
    <property type="entry name" value="2-IMINOBUTANOATE/2-IMINOPROPANOATE DEAMINASE RIDA"/>
    <property type="match status" value="1"/>
</dbReference>
<organism evidence="1 2">
    <name type="scientific">Catenaria anguillulae PL171</name>
    <dbReference type="NCBI Taxonomy" id="765915"/>
    <lineage>
        <taxon>Eukaryota</taxon>
        <taxon>Fungi</taxon>
        <taxon>Fungi incertae sedis</taxon>
        <taxon>Blastocladiomycota</taxon>
        <taxon>Blastocladiomycetes</taxon>
        <taxon>Blastocladiales</taxon>
        <taxon>Catenariaceae</taxon>
        <taxon>Catenaria</taxon>
    </lineage>
</organism>
<comment type="caution">
    <text evidence="1">The sequence shown here is derived from an EMBL/GenBank/DDBJ whole genome shotgun (WGS) entry which is preliminary data.</text>
</comment>
<reference evidence="1 2" key="1">
    <citation type="submission" date="2016-07" db="EMBL/GenBank/DDBJ databases">
        <title>Pervasive Adenine N6-methylation of Active Genes in Fungi.</title>
        <authorList>
            <consortium name="DOE Joint Genome Institute"/>
            <person name="Mondo S.J."/>
            <person name="Dannebaum R.O."/>
            <person name="Kuo R.C."/>
            <person name="Labutti K."/>
            <person name="Haridas S."/>
            <person name="Kuo A."/>
            <person name="Salamov A."/>
            <person name="Ahrendt S.R."/>
            <person name="Lipzen A."/>
            <person name="Sullivan W."/>
            <person name="Andreopoulos W.B."/>
            <person name="Clum A."/>
            <person name="Lindquist E."/>
            <person name="Daum C."/>
            <person name="Ramamoorthy G.K."/>
            <person name="Gryganskyi A."/>
            <person name="Culley D."/>
            <person name="Magnuson J.K."/>
            <person name="James T.Y."/>
            <person name="O'Malley M.A."/>
            <person name="Stajich J.E."/>
            <person name="Spatafora J.W."/>
            <person name="Visel A."/>
            <person name="Grigoriev I.V."/>
        </authorList>
    </citation>
    <scope>NUCLEOTIDE SEQUENCE [LARGE SCALE GENOMIC DNA]</scope>
    <source>
        <strain evidence="1 2">PL171</strain>
    </source>
</reference>
<dbReference type="GO" id="GO:0019239">
    <property type="term" value="F:deaminase activity"/>
    <property type="evidence" value="ECO:0007669"/>
    <property type="project" value="TreeGrafter"/>
</dbReference>
<dbReference type="OrthoDB" id="309640at2759"/>
<dbReference type="GO" id="GO:0005739">
    <property type="term" value="C:mitochondrion"/>
    <property type="evidence" value="ECO:0007669"/>
    <property type="project" value="TreeGrafter"/>
</dbReference>
<dbReference type="Gene3D" id="3.30.1330.40">
    <property type="entry name" value="RutC-like"/>
    <property type="match status" value="1"/>
</dbReference>
<evidence type="ECO:0000313" key="2">
    <source>
        <dbReference type="Proteomes" id="UP000193411"/>
    </source>
</evidence>